<comment type="caution">
    <text evidence="3">The sequence shown here is derived from an EMBL/GenBank/DDBJ whole genome shotgun (WGS) entry which is preliminary data.</text>
</comment>
<evidence type="ECO:0000313" key="4">
    <source>
        <dbReference type="Proteomes" id="UP000703269"/>
    </source>
</evidence>
<feature type="region of interest" description="Disordered" evidence="1">
    <location>
        <begin position="532"/>
        <end position="614"/>
    </location>
</feature>
<evidence type="ECO:0000256" key="2">
    <source>
        <dbReference type="SAM" id="Phobius"/>
    </source>
</evidence>
<proteinExistence type="predicted"/>
<dbReference type="Proteomes" id="UP000703269">
    <property type="component" value="Unassembled WGS sequence"/>
</dbReference>
<keyword evidence="2" id="KW-0472">Membrane</keyword>
<dbReference type="EMBL" id="BPQB01000005">
    <property type="protein sequence ID" value="GJE87007.1"/>
    <property type="molecule type" value="Genomic_DNA"/>
</dbReference>
<evidence type="ECO:0000313" key="3">
    <source>
        <dbReference type="EMBL" id="GJE87007.1"/>
    </source>
</evidence>
<feature type="region of interest" description="Disordered" evidence="1">
    <location>
        <begin position="446"/>
        <end position="496"/>
    </location>
</feature>
<feature type="compositionally biased region" description="Basic and acidic residues" evidence="1">
    <location>
        <begin position="459"/>
        <end position="469"/>
    </location>
</feature>
<evidence type="ECO:0000256" key="1">
    <source>
        <dbReference type="SAM" id="MobiDB-lite"/>
    </source>
</evidence>
<protein>
    <recommendedName>
        <fullName evidence="5">Transmembrane protein</fullName>
    </recommendedName>
</protein>
<feature type="transmembrane region" description="Helical" evidence="2">
    <location>
        <begin position="179"/>
        <end position="202"/>
    </location>
</feature>
<dbReference type="AlphaFoldDB" id="A0A9P3G0Z9"/>
<sequence>MPVVYDLEPGTQESRHKDAETVPAPPPPPPVRSKQSTSNYSQKSEAKKEQSKKKTSKEKSTKNKSASKAVSAASAHDVDNNAVPNPAPDTGAAQTSFTVYHTGAVYSGVLPVIQPSTSATPTASTSGFSPLPPFAAYATSISSFSVIVASSTAASVPPSATAAIETHQQGNPKQPSKGFPLAAIVVLVFLGILVLLGLGIVVRSMFRKPKRSIPTVSRPILQDPFQDEPKQDADEESLFGGKERSSQAANEVLLDWKQYPHTSVYIDKPLPTFDVHAPLPGSPQKRASLDKGRHPASPLGGLGLTPATNNFGAKSPSRLSLISASVYPGSPGSTNQGHGVGIAVSGSPLTADNMPLLQRSKSDASRRRVSQAPGRARHSMLPSTYGTSDLYGGISSPMPVTPKAPAANPAPGRARVKAPYAPGSLLRTSATAPAPAPARVANPFEEPSYVLPPISPVMKSDDRRERDTKALTSALGLGSPAPPPSPGTTLYPDDSITLSGRRRSELLSPPLDASARLGKLMLGDFQSSTSVAAAGRAPANSGPSNGRGRVPVPRKRVEEKPPRVPSPPPLPSLAQMALQHSNPQDFEDYRSPTYSIYGLYDPDRKSHTPGGGGY</sequence>
<reference evidence="3 4" key="1">
    <citation type="submission" date="2021-08" db="EMBL/GenBank/DDBJ databases">
        <title>Draft Genome Sequence of Phanerochaete sordida strain YK-624.</title>
        <authorList>
            <person name="Mori T."/>
            <person name="Dohra H."/>
            <person name="Suzuki T."/>
            <person name="Kawagishi H."/>
            <person name="Hirai H."/>
        </authorList>
    </citation>
    <scope>NUCLEOTIDE SEQUENCE [LARGE SCALE GENOMIC DNA]</scope>
    <source>
        <strain evidence="3 4">YK-624</strain>
    </source>
</reference>
<keyword evidence="2" id="KW-1133">Transmembrane helix</keyword>
<feature type="region of interest" description="Disordered" evidence="1">
    <location>
        <begin position="217"/>
        <end position="244"/>
    </location>
</feature>
<feature type="region of interest" description="Disordered" evidence="1">
    <location>
        <begin position="1"/>
        <end position="90"/>
    </location>
</feature>
<keyword evidence="2" id="KW-0812">Transmembrane</keyword>
<feature type="compositionally biased region" description="Low complexity" evidence="1">
    <location>
        <begin position="63"/>
        <end position="75"/>
    </location>
</feature>
<accession>A0A9P3G0Z9</accession>
<keyword evidence="4" id="KW-1185">Reference proteome</keyword>
<organism evidence="3 4">
    <name type="scientific">Phanerochaete sordida</name>
    <dbReference type="NCBI Taxonomy" id="48140"/>
    <lineage>
        <taxon>Eukaryota</taxon>
        <taxon>Fungi</taxon>
        <taxon>Dikarya</taxon>
        <taxon>Basidiomycota</taxon>
        <taxon>Agaricomycotina</taxon>
        <taxon>Agaricomycetes</taxon>
        <taxon>Polyporales</taxon>
        <taxon>Phanerochaetaceae</taxon>
        <taxon>Phanerochaete</taxon>
    </lineage>
</organism>
<name>A0A9P3G0Z9_9APHY</name>
<gene>
    <name evidence="3" type="ORF">PsYK624_030900</name>
</gene>
<dbReference type="OrthoDB" id="2983908at2759"/>
<feature type="region of interest" description="Disordered" evidence="1">
    <location>
        <begin position="345"/>
        <end position="384"/>
    </location>
</feature>
<evidence type="ECO:0008006" key="5">
    <source>
        <dbReference type="Google" id="ProtNLM"/>
    </source>
</evidence>
<feature type="region of interest" description="Disordered" evidence="1">
    <location>
        <begin position="278"/>
        <end position="304"/>
    </location>
</feature>